<protein>
    <submittedName>
        <fullName evidence="1">Uncharacterized protein</fullName>
    </submittedName>
</protein>
<dbReference type="Proteomes" id="UP000824120">
    <property type="component" value="Chromosome 6"/>
</dbReference>
<sequence>MGRSRICVLGAYITFSGLISRSSIDNRHDESFRRAKMSEKHEVAKSTRRLTDSLLVRPLSAPLTPSAL</sequence>
<reference evidence="1 2" key="1">
    <citation type="submission" date="2020-09" db="EMBL/GenBank/DDBJ databases">
        <title>De no assembly of potato wild relative species, Solanum commersonii.</title>
        <authorList>
            <person name="Cho K."/>
        </authorList>
    </citation>
    <scope>NUCLEOTIDE SEQUENCE [LARGE SCALE GENOMIC DNA]</scope>
    <source>
        <strain evidence="1">LZ3.2</strain>
        <tissue evidence="1">Leaf</tissue>
    </source>
</reference>
<evidence type="ECO:0000313" key="2">
    <source>
        <dbReference type="Proteomes" id="UP000824120"/>
    </source>
</evidence>
<evidence type="ECO:0000313" key="1">
    <source>
        <dbReference type="EMBL" id="KAG5599836.1"/>
    </source>
</evidence>
<name>A0A9J5YL05_SOLCO</name>
<organism evidence="1 2">
    <name type="scientific">Solanum commersonii</name>
    <name type="common">Commerson's wild potato</name>
    <name type="synonym">Commerson's nightshade</name>
    <dbReference type="NCBI Taxonomy" id="4109"/>
    <lineage>
        <taxon>Eukaryota</taxon>
        <taxon>Viridiplantae</taxon>
        <taxon>Streptophyta</taxon>
        <taxon>Embryophyta</taxon>
        <taxon>Tracheophyta</taxon>
        <taxon>Spermatophyta</taxon>
        <taxon>Magnoliopsida</taxon>
        <taxon>eudicotyledons</taxon>
        <taxon>Gunneridae</taxon>
        <taxon>Pentapetalae</taxon>
        <taxon>asterids</taxon>
        <taxon>lamiids</taxon>
        <taxon>Solanales</taxon>
        <taxon>Solanaceae</taxon>
        <taxon>Solanoideae</taxon>
        <taxon>Solaneae</taxon>
        <taxon>Solanum</taxon>
    </lineage>
</organism>
<keyword evidence="2" id="KW-1185">Reference proteome</keyword>
<dbReference type="AlphaFoldDB" id="A0A9J5YL05"/>
<accession>A0A9J5YL05</accession>
<comment type="caution">
    <text evidence="1">The sequence shown here is derived from an EMBL/GenBank/DDBJ whole genome shotgun (WGS) entry which is preliminary data.</text>
</comment>
<dbReference type="EMBL" id="JACXVP010000006">
    <property type="protein sequence ID" value="KAG5599836.1"/>
    <property type="molecule type" value="Genomic_DNA"/>
</dbReference>
<proteinExistence type="predicted"/>
<gene>
    <name evidence="1" type="ORF">H5410_031206</name>
</gene>